<dbReference type="HOGENOM" id="CLU_2350007_0_0_1"/>
<accession>G7LGV7</accession>
<dbReference type="AlphaFoldDB" id="G7LGV7"/>
<evidence type="ECO:0000313" key="3">
    <source>
        <dbReference type="Proteomes" id="UP000002051"/>
    </source>
</evidence>
<evidence type="ECO:0000313" key="1">
    <source>
        <dbReference type="EMBL" id="AET02397.1"/>
    </source>
</evidence>
<name>G7LGV7_MEDTR</name>
<reference evidence="1 3" key="2">
    <citation type="journal article" date="2014" name="BMC Genomics">
        <title>An improved genome release (version Mt4.0) for the model legume Medicago truncatula.</title>
        <authorList>
            <person name="Tang H."/>
            <person name="Krishnakumar V."/>
            <person name="Bidwell S."/>
            <person name="Rosen B."/>
            <person name="Chan A."/>
            <person name="Zhou S."/>
            <person name="Gentzbittel L."/>
            <person name="Childs K.L."/>
            <person name="Yandell M."/>
            <person name="Gundlach H."/>
            <person name="Mayer K.F."/>
            <person name="Schwartz D.C."/>
            <person name="Town C.D."/>
        </authorList>
    </citation>
    <scope>GENOME REANNOTATION</scope>
    <source>
        <strain evidence="2 3">cv. Jemalong A17</strain>
    </source>
</reference>
<dbReference type="PaxDb" id="3880-AET02397"/>
<reference evidence="2" key="3">
    <citation type="submission" date="2015-04" db="UniProtKB">
        <authorList>
            <consortium name="EnsemblPlants"/>
        </authorList>
    </citation>
    <scope>IDENTIFICATION</scope>
    <source>
        <strain evidence="2">cv. Jemalong A17</strain>
    </source>
</reference>
<sequence>MNYISSLPSIIVVFPGLKDLRISQYEGLQSPKEDKKWELLPQRMSLSDETPFGLCMHLQEMGEIPPNLETFFAIWCTSLKDLKLDVEFEYQGLHVTH</sequence>
<protein>
    <submittedName>
        <fullName evidence="1 2">Uncharacterized protein</fullName>
    </submittedName>
</protein>
<dbReference type="EMBL" id="CM001224">
    <property type="protein sequence ID" value="AET02397.1"/>
    <property type="molecule type" value="Genomic_DNA"/>
</dbReference>
<dbReference type="EnsemblPlants" id="AET02397">
    <property type="protein sequence ID" value="AET02397"/>
    <property type="gene ID" value="MTR_8g040060"/>
</dbReference>
<gene>
    <name evidence="1" type="ordered locus">MTR_8g040060</name>
</gene>
<dbReference type="Proteomes" id="UP000002051">
    <property type="component" value="Chromosome 8"/>
</dbReference>
<keyword evidence="3" id="KW-1185">Reference proteome</keyword>
<organism evidence="1 3">
    <name type="scientific">Medicago truncatula</name>
    <name type="common">Barrel medic</name>
    <name type="synonym">Medicago tribuloides</name>
    <dbReference type="NCBI Taxonomy" id="3880"/>
    <lineage>
        <taxon>Eukaryota</taxon>
        <taxon>Viridiplantae</taxon>
        <taxon>Streptophyta</taxon>
        <taxon>Embryophyta</taxon>
        <taxon>Tracheophyta</taxon>
        <taxon>Spermatophyta</taxon>
        <taxon>Magnoliopsida</taxon>
        <taxon>eudicotyledons</taxon>
        <taxon>Gunneridae</taxon>
        <taxon>Pentapetalae</taxon>
        <taxon>rosids</taxon>
        <taxon>fabids</taxon>
        <taxon>Fabales</taxon>
        <taxon>Fabaceae</taxon>
        <taxon>Papilionoideae</taxon>
        <taxon>50 kb inversion clade</taxon>
        <taxon>NPAAA clade</taxon>
        <taxon>Hologalegina</taxon>
        <taxon>IRL clade</taxon>
        <taxon>Trifolieae</taxon>
        <taxon>Medicago</taxon>
    </lineage>
</organism>
<proteinExistence type="predicted"/>
<reference evidence="1 3" key="1">
    <citation type="journal article" date="2011" name="Nature">
        <title>The Medicago genome provides insight into the evolution of rhizobial symbioses.</title>
        <authorList>
            <person name="Young N.D."/>
            <person name="Debelle F."/>
            <person name="Oldroyd G.E."/>
            <person name="Geurts R."/>
            <person name="Cannon S.B."/>
            <person name="Udvardi M.K."/>
            <person name="Benedito V.A."/>
            <person name="Mayer K.F."/>
            <person name="Gouzy J."/>
            <person name="Schoof H."/>
            <person name="Van de Peer Y."/>
            <person name="Proost S."/>
            <person name="Cook D.R."/>
            <person name="Meyers B.C."/>
            <person name="Spannagl M."/>
            <person name="Cheung F."/>
            <person name="De Mita S."/>
            <person name="Krishnakumar V."/>
            <person name="Gundlach H."/>
            <person name="Zhou S."/>
            <person name="Mudge J."/>
            <person name="Bharti A.K."/>
            <person name="Murray J.D."/>
            <person name="Naoumkina M.A."/>
            <person name="Rosen B."/>
            <person name="Silverstein K.A."/>
            <person name="Tang H."/>
            <person name="Rombauts S."/>
            <person name="Zhao P.X."/>
            <person name="Zhou P."/>
            <person name="Barbe V."/>
            <person name="Bardou P."/>
            <person name="Bechner M."/>
            <person name="Bellec A."/>
            <person name="Berger A."/>
            <person name="Berges H."/>
            <person name="Bidwell S."/>
            <person name="Bisseling T."/>
            <person name="Choisne N."/>
            <person name="Couloux A."/>
            <person name="Denny R."/>
            <person name="Deshpande S."/>
            <person name="Dai X."/>
            <person name="Doyle J.J."/>
            <person name="Dudez A.M."/>
            <person name="Farmer A.D."/>
            <person name="Fouteau S."/>
            <person name="Franken C."/>
            <person name="Gibelin C."/>
            <person name="Gish J."/>
            <person name="Goldstein S."/>
            <person name="Gonzalez A.J."/>
            <person name="Green P.J."/>
            <person name="Hallab A."/>
            <person name="Hartog M."/>
            <person name="Hua A."/>
            <person name="Humphray S.J."/>
            <person name="Jeong D.H."/>
            <person name="Jing Y."/>
            <person name="Jocker A."/>
            <person name="Kenton S.M."/>
            <person name="Kim D.J."/>
            <person name="Klee K."/>
            <person name="Lai H."/>
            <person name="Lang C."/>
            <person name="Lin S."/>
            <person name="Macmil S.L."/>
            <person name="Magdelenat G."/>
            <person name="Matthews L."/>
            <person name="McCorrison J."/>
            <person name="Monaghan E.L."/>
            <person name="Mun J.H."/>
            <person name="Najar F.Z."/>
            <person name="Nicholson C."/>
            <person name="Noirot C."/>
            <person name="O'Bleness M."/>
            <person name="Paule C.R."/>
            <person name="Poulain J."/>
            <person name="Prion F."/>
            <person name="Qin B."/>
            <person name="Qu C."/>
            <person name="Retzel E.F."/>
            <person name="Riddle C."/>
            <person name="Sallet E."/>
            <person name="Samain S."/>
            <person name="Samson N."/>
            <person name="Sanders I."/>
            <person name="Saurat O."/>
            <person name="Scarpelli C."/>
            <person name="Schiex T."/>
            <person name="Segurens B."/>
            <person name="Severin A.J."/>
            <person name="Sherrier D.J."/>
            <person name="Shi R."/>
            <person name="Sims S."/>
            <person name="Singer S.R."/>
            <person name="Sinharoy S."/>
            <person name="Sterck L."/>
            <person name="Viollet A."/>
            <person name="Wang B.B."/>
            <person name="Wang K."/>
            <person name="Wang M."/>
            <person name="Wang X."/>
            <person name="Warfsmann J."/>
            <person name="Weissenbach J."/>
            <person name="White D.D."/>
            <person name="White J.D."/>
            <person name="Wiley G.B."/>
            <person name="Wincker P."/>
            <person name="Xing Y."/>
            <person name="Yang L."/>
            <person name="Yao Z."/>
            <person name="Ying F."/>
            <person name="Zhai J."/>
            <person name="Zhou L."/>
            <person name="Zuber A."/>
            <person name="Denarie J."/>
            <person name="Dixon R.A."/>
            <person name="May G.D."/>
            <person name="Schwartz D.C."/>
            <person name="Rogers J."/>
            <person name="Quetier F."/>
            <person name="Town C.D."/>
            <person name="Roe B.A."/>
        </authorList>
    </citation>
    <scope>NUCLEOTIDE SEQUENCE [LARGE SCALE GENOMIC DNA]</scope>
    <source>
        <strain evidence="1">A17</strain>
        <strain evidence="2 3">cv. Jemalong A17</strain>
    </source>
</reference>
<evidence type="ECO:0000313" key="2">
    <source>
        <dbReference type="EnsemblPlants" id="AET02397"/>
    </source>
</evidence>